<organism evidence="2 3">
    <name type="scientific">Durusdinium trenchii</name>
    <dbReference type="NCBI Taxonomy" id="1381693"/>
    <lineage>
        <taxon>Eukaryota</taxon>
        <taxon>Sar</taxon>
        <taxon>Alveolata</taxon>
        <taxon>Dinophyceae</taxon>
        <taxon>Suessiales</taxon>
        <taxon>Symbiodiniaceae</taxon>
        <taxon>Durusdinium</taxon>
    </lineage>
</organism>
<comment type="caution">
    <text evidence="2">The sequence shown here is derived from an EMBL/GenBank/DDBJ whole genome shotgun (WGS) entry which is preliminary data.</text>
</comment>
<feature type="compositionally biased region" description="Polar residues" evidence="1">
    <location>
        <begin position="111"/>
        <end position="120"/>
    </location>
</feature>
<evidence type="ECO:0000313" key="3">
    <source>
        <dbReference type="Proteomes" id="UP001642464"/>
    </source>
</evidence>
<evidence type="ECO:0008006" key="4">
    <source>
        <dbReference type="Google" id="ProtNLM"/>
    </source>
</evidence>
<keyword evidence="3" id="KW-1185">Reference proteome</keyword>
<reference evidence="2 3" key="1">
    <citation type="submission" date="2024-02" db="EMBL/GenBank/DDBJ databases">
        <authorList>
            <person name="Chen Y."/>
            <person name="Shah S."/>
            <person name="Dougan E. K."/>
            <person name="Thang M."/>
            <person name="Chan C."/>
        </authorList>
    </citation>
    <scope>NUCLEOTIDE SEQUENCE [LARGE SCALE GENOMIC DNA]</scope>
</reference>
<gene>
    <name evidence="2" type="ORF">SCF082_LOCUS5592</name>
</gene>
<evidence type="ECO:0000256" key="1">
    <source>
        <dbReference type="SAM" id="MobiDB-lite"/>
    </source>
</evidence>
<dbReference type="Proteomes" id="UP001642464">
    <property type="component" value="Unassembled WGS sequence"/>
</dbReference>
<name>A0ABP0I6X2_9DINO</name>
<evidence type="ECO:0000313" key="2">
    <source>
        <dbReference type="EMBL" id="CAK8998322.1"/>
    </source>
</evidence>
<protein>
    <recommendedName>
        <fullName evidence="4">C3H1-type domain-containing protein</fullName>
    </recommendedName>
</protein>
<feature type="region of interest" description="Disordered" evidence="1">
    <location>
        <begin position="99"/>
        <end position="120"/>
    </location>
</feature>
<proteinExistence type="predicted"/>
<accession>A0ABP0I6X2</accession>
<sequence length="142" mass="15676">MMAQPRPIRIAELLGSQVHPVGMEKGPSDFEVDYLAPKKVLPSVGSVLHGRGCKPCAWFWKAQGCKNGRECLHCHLCTSKEARNRKKQMALVKRLGVCPRPPPGLLDEENSPLSSTSGRSLQLDRLVMTPELRCTTEPKFGA</sequence>
<dbReference type="EMBL" id="CAXAMM010003036">
    <property type="protein sequence ID" value="CAK8998322.1"/>
    <property type="molecule type" value="Genomic_DNA"/>
</dbReference>